<dbReference type="Pfam" id="PF02469">
    <property type="entry name" value="Fasciclin"/>
    <property type="match status" value="1"/>
</dbReference>
<dbReference type="InterPro" id="IPR036378">
    <property type="entry name" value="FAS1_dom_sf"/>
</dbReference>
<evidence type="ECO:0000313" key="4">
    <source>
        <dbReference type="Proteomes" id="UP000236333"/>
    </source>
</evidence>
<gene>
    <name evidence="3" type="ORF">TSOC_012080</name>
</gene>
<evidence type="ECO:0000313" key="3">
    <source>
        <dbReference type="EMBL" id="PNH01977.1"/>
    </source>
</evidence>
<dbReference type="Gene3D" id="2.30.180.10">
    <property type="entry name" value="FAS1 domain"/>
    <property type="match status" value="1"/>
</dbReference>
<feature type="domain" description="FAS1" evidence="2">
    <location>
        <begin position="20"/>
        <end position="93"/>
    </location>
</feature>
<organism evidence="3 4">
    <name type="scientific">Tetrabaena socialis</name>
    <dbReference type="NCBI Taxonomy" id="47790"/>
    <lineage>
        <taxon>Eukaryota</taxon>
        <taxon>Viridiplantae</taxon>
        <taxon>Chlorophyta</taxon>
        <taxon>core chlorophytes</taxon>
        <taxon>Chlorophyceae</taxon>
        <taxon>CS clade</taxon>
        <taxon>Chlamydomonadales</taxon>
        <taxon>Tetrabaenaceae</taxon>
        <taxon>Tetrabaena</taxon>
    </lineage>
</organism>
<sequence length="114" mass="11877">MQGRAWQAYFDSMGTTAAEATSGAQKDGLKALMRCHVLAPKVSLTSASFGTEPTSYPSLTGPNVTLSRNETTLIVSTKFATASVLQSDLKTANSGHDAPAPAPSRPPPRLLDGT</sequence>
<dbReference type="EMBL" id="PGGS01000747">
    <property type="protein sequence ID" value="PNH01977.1"/>
    <property type="molecule type" value="Genomic_DNA"/>
</dbReference>
<name>A0A2J7ZNY5_9CHLO</name>
<keyword evidence="4" id="KW-1185">Reference proteome</keyword>
<reference evidence="3 4" key="1">
    <citation type="journal article" date="2017" name="Mol. Biol. Evol.">
        <title>The 4-celled Tetrabaena socialis nuclear genome reveals the essential components for genetic control of cell number at the origin of multicellularity in the volvocine lineage.</title>
        <authorList>
            <person name="Featherston J."/>
            <person name="Arakaki Y."/>
            <person name="Hanschen E.R."/>
            <person name="Ferris P.J."/>
            <person name="Michod R.E."/>
            <person name="Olson B.J.S.C."/>
            <person name="Nozaki H."/>
            <person name="Durand P.M."/>
        </authorList>
    </citation>
    <scope>NUCLEOTIDE SEQUENCE [LARGE SCALE GENOMIC DNA]</scope>
    <source>
        <strain evidence="3 4">NIES-571</strain>
    </source>
</reference>
<dbReference type="InterPro" id="IPR000782">
    <property type="entry name" value="FAS1_domain"/>
</dbReference>
<comment type="caution">
    <text evidence="3">The sequence shown here is derived from an EMBL/GenBank/DDBJ whole genome shotgun (WGS) entry which is preliminary data.</text>
</comment>
<accession>A0A2J7ZNY5</accession>
<proteinExistence type="predicted"/>
<protein>
    <recommendedName>
        <fullName evidence="2">FAS1 domain-containing protein</fullName>
    </recommendedName>
</protein>
<feature type="compositionally biased region" description="Pro residues" evidence="1">
    <location>
        <begin position="100"/>
        <end position="114"/>
    </location>
</feature>
<evidence type="ECO:0000259" key="2">
    <source>
        <dbReference type="Pfam" id="PF02469"/>
    </source>
</evidence>
<dbReference type="AlphaFoldDB" id="A0A2J7ZNY5"/>
<dbReference type="Proteomes" id="UP000236333">
    <property type="component" value="Unassembled WGS sequence"/>
</dbReference>
<evidence type="ECO:0000256" key="1">
    <source>
        <dbReference type="SAM" id="MobiDB-lite"/>
    </source>
</evidence>
<feature type="region of interest" description="Disordered" evidence="1">
    <location>
        <begin position="90"/>
        <end position="114"/>
    </location>
</feature>